<gene>
    <name evidence="2" type="ORF">HINF_LOCUS17321</name>
    <name evidence="1" type="ORF">HINF_LOCUS63985</name>
</gene>
<organism evidence="1">
    <name type="scientific">Hexamita inflata</name>
    <dbReference type="NCBI Taxonomy" id="28002"/>
    <lineage>
        <taxon>Eukaryota</taxon>
        <taxon>Metamonada</taxon>
        <taxon>Diplomonadida</taxon>
        <taxon>Hexamitidae</taxon>
        <taxon>Hexamitinae</taxon>
        <taxon>Hexamita</taxon>
    </lineage>
</organism>
<evidence type="ECO:0000313" key="2">
    <source>
        <dbReference type="EMBL" id="CAL6001203.1"/>
    </source>
</evidence>
<protein>
    <submittedName>
        <fullName evidence="2">Hypothetical_protein</fullName>
    </submittedName>
</protein>
<reference evidence="1" key="1">
    <citation type="submission" date="2023-06" db="EMBL/GenBank/DDBJ databases">
        <authorList>
            <person name="Kurt Z."/>
        </authorList>
    </citation>
    <scope>NUCLEOTIDE SEQUENCE</scope>
</reference>
<name>A0AA86S1F6_9EUKA</name>
<dbReference type="Proteomes" id="UP001642409">
    <property type="component" value="Unassembled WGS sequence"/>
</dbReference>
<reference evidence="2 3" key="2">
    <citation type="submission" date="2024-07" db="EMBL/GenBank/DDBJ databases">
        <authorList>
            <person name="Akdeniz Z."/>
        </authorList>
    </citation>
    <scope>NUCLEOTIDE SEQUENCE [LARGE SCALE GENOMIC DNA]</scope>
</reference>
<evidence type="ECO:0000313" key="3">
    <source>
        <dbReference type="Proteomes" id="UP001642409"/>
    </source>
</evidence>
<keyword evidence="3" id="KW-1185">Reference proteome</keyword>
<dbReference type="AlphaFoldDB" id="A0AA86S1F6"/>
<dbReference type="EMBL" id="CATOUU010001173">
    <property type="protein sequence ID" value="CAI9976340.1"/>
    <property type="molecule type" value="Genomic_DNA"/>
</dbReference>
<proteinExistence type="predicted"/>
<dbReference type="EMBL" id="CAXDID020000043">
    <property type="protein sequence ID" value="CAL6001203.1"/>
    <property type="molecule type" value="Genomic_DNA"/>
</dbReference>
<evidence type="ECO:0000313" key="1">
    <source>
        <dbReference type="EMBL" id="CAI9976340.1"/>
    </source>
</evidence>
<comment type="caution">
    <text evidence="1">The sequence shown here is derived from an EMBL/GenBank/DDBJ whole genome shotgun (WGS) entry which is preliminary data.</text>
</comment>
<accession>A0AA86S1F6</accession>
<sequence>MTAPSTKCLLTSRVTWSVLVWSSSGLNNQPARYISQKRANSSSNVMLLFCLIIHHCIQVLNGNILFRFTAHPKSSTCVTESDHDSQHVFLRTRDKERHHLTTKQLPPLMLYQLW</sequence>